<sequence length="98" mass="10821">MYLVTTICTCGKMDQKFRLFIEIPIIPFTYKMVGRFGCRLSIGVGIDGILFEVAGFGSLCFGGLSKSYQSGAYQEGSCGKWSRVAKPCLSQSTRIRNE</sequence>
<evidence type="ECO:0000313" key="1">
    <source>
        <dbReference type="EMBL" id="CAH1430528.1"/>
    </source>
</evidence>
<dbReference type="EMBL" id="CAKMRJ010003334">
    <property type="protein sequence ID" value="CAH1430528.1"/>
    <property type="molecule type" value="Genomic_DNA"/>
</dbReference>
<dbReference type="AlphaFoldDB" id="A0AAU9NB96"/>
<protein>
    <submittedName>
        <fullName evidence="1">Uncharacterized protein</fullName>
    </submittedName>
</protein>
<evidence type="ECO:0000313" key="2">
    <source>
        <dbReference type="Proteomes" id="UP001157418"/>
    </source>
</evidence>
<accession>A0AAU9NB96</accession>
<comment type="caution">
    <text evidence="1">The sequence shown here is derived from an EMBL/GenBank/DDBJ whole genome shotgun (WGS) entry which is preliminary data.</text>
</comment>
<organism evidence="1 2">
    <name type="scientific">Lactuca virosa</name>
    <dbReference type="NCBI Taxonomy" id="75947"/>
    <lineage>
        <taxon>Eukaryota</taxon>
        <taxon>Viridiplantae</taxon>
        <taxon>Streptophyta</taxon>
        <taxon>Embryophyta</taxon>
        <taxon>Tracheophyta</taxon>
        <taxon>Spermatophyta</taxon>
        <taxon>Magnoliopsida</taxon>
        <taxon>eudicotyledons</taxon>
        <taxon>Gunneridae</taxon>
        <taxon>Pentapetalae</taxon>
        <taxon>asterids</taxon>
        <taxon>campanulids</taxon>
        <taxon>Asterales</taxon>
        <taxon>Asteraceae</taxon>
        <taxon>Cichorioideae</taxon>
        <taxon>Cichorieae</taxon>
        <taxon>Lactucinae</taxon>
        <taxon>Lactuca</taxon>
    </lineage>
</organism>
<name>A0AAU9NB96_9ASTR</name>
<reference evidence="1 2" key="1">
    <citation type="submission" date="2022-01" db="EMBL/GenBank/DDBJ databases">
        <authorList>
            <person name="Xiong W."/>
            <person name="Schranz E."/>
        </authorList>
    </citation>
    <scope>NUCLEOTIDE SEQUENCE [LARGE SCALE GENOMIC DNA]</scope>
</reference>
<gene>
    <name evidence="1" type="ORF">LVIROSA_LOCUS17297</name>
</gene>
<proteinExistence type="predicted"/>
<dbReference type="Proteomes" id="UP001157418">
    <property type="component" value="Unassembled WGS sequence"/>
</dbReference>
<keyword evidence="2" id="KW-1185">Reference proteome</keyword>